<keyword evidence="3" id="KW-1185">Reference proteome</keyword>
<dbReference type="GO" id="GO:0032968">
    <property type="term" value="P:positive regulation of transcription elongation by RNA polymerase II"/>
    <property type="evidence" value="ECO:0007669"/>
    <property type="project" value="TreeGrafter"/>
</dbReference>
<evidence type="ECO:0000313" key="3">
    <source>
        <dbReference type="Proteomes" id="UP000218231"/>
    </source>
</evidence>
<evidence type="ECO:0000256" key="1">
    <source>
        <dbReference type="SAM" id="MobiDB-lite"/>
    </source>
</evidence>
<accession>A0A2A2KSV5</accession>
<dbReference type="InterPro" id="IPR007149">
    <property type="entry name" value="Leo1"/>
</dbReference>
<evidence type="ECO:0008006" key="4">
    <source>
        <dbReference type="Google" id="ProtNLM"/>
    </source>
</evidence>
<dbReference type="OrthoDB" id="20844at2759"/>
<dbReference type="EMBL" id="LIAE01007788">
    <property type="protein sequence ID" value="PAV76998.1"/>
    <property type="molecule type" value="Genomic_DNA"/>
</dbReference>
<reference evidence="2 3" key="1">
    <citation type="journal article" date="2017" name="Curr. Biol.">
        <title>Genome architecture and evolution of a unichromosomal asexual nematode.</title>
        <authorList>
            <person name="Fradin H."/>
            <person name="Zegar C."/>
            <person name="Gutwein M."/>
            <person name="Lucas J."/>
            <person name="Kovtun M."/>
            <person name="Corcoran D."/>
            <person name="Baugh L.R."/>
            <person name="Kiontke K."/>
            <person name="Gunsalus K."/>
            <person name="Fitch D.H."/>
            <person name="Piano F."/>
        </authorList>
    </citation>
    <scope>NUCLEOTIDE SEQUENCE [LARGE SCALE GENOMIC DNA]</scope>
    <source>
        <strain evidence="2">PF1309</strain>
    </source>
</reference>
<feature type="compositionally biased region" description="Basic and acidic residues" evidence="1">
    <location>
        <begin position="29"/>
        <end position="43"/>
    </location>
</feature>
<feature type="compositionally biased region" description="Basic and acidic residues" evidence="1">
    <location>
        <begin position="101"/>
        <end position="131"/>
    </location>
</feature>
<organism evidence="2 3">
    <name type="scientific">Diploscapter pachys</name>
    <dbReference type="NCBI Taxonomy" id="2018661"/>
    <lineage>
        <taxon>Eukaryota</taxon>
        <taxon>Metazoa</taxon>
        <taxon>Ecdysozoa</taxon>
        <taxon>Nematoda</taxon>
        <taxon>Chromadorea</taxon>
        <taxon>Rhabditida</taxon>
        <taxon>Rhabditina</taxon>
        <taxon>Rhabditomorpha</taxon>
        <taxon>Rhabditoidea</taxon>
        <taxon>Rhabditidae</taxon>
        <taxon>Diploscapter</taxon>
    </lineage>
</organism>
<evidence type="ECO:0000313" key="2">
    <source>
        <dbReference type="EMBL" id="PAV76998.1"/>
    </source>
</evidence>
<feature type="compositionally biased region" description="Low complexity" evidence="1">
    <location>
        <begin position="44"/>
        <end position="61"/>
    </location>
</feature>
<gene>
    <name evidence="2" type="ORF">WR25_05533</name>
</gene>
<comment type="caution">
    <text evidence="2">The sequence shown here is derived from an EMBL/GenBank/DDBJ whole genome shotgun (WGS) entry which is preliminary data.</text>
</comment>
<protein>
    <recommendedName>
        <fullName evidence="4">Leo1-like protein</fullName>
    </recommendedName>
</protein>
<dbReference type="Pfam" id="PF04004">
    <property type="entry name" value="Leo1"/>
    <property type="match status" value="1"/>
</dbReference>
<dbReference type="GO" id="GO:0006368">
    <property type="term" value="P:transcription elongation by RNA polymerase II"/>
    <property type="evidence" value="ECO:0007669"/>
    <property type="project" value="InterPro"/>
</dbReference>
<dbReference type="PANTHER" id="PTHR23146">
    <property type="entry name" value="LEO1 PROTEIN"/>
    <property type="match status" value="1"/>
</dbReference>
<dbReference type="PANTHER" id="PTHR23146:SF0">
    <property type="entry name" value="RNA POLYMERASE-ASSOCIATED PROTEIN LEO1"/>
    <property type="match status" value="1"/>
</dbReference>
<name>A0A2A2KSV5_9BILA</name>
<proteinExistence type="predicted"/>
<feature type="compositionally biased region" description="Basic and acidic residues" evidence="1">
    <location>
        <begin position="347"/>
        <end position="366"/>
    </location>
</feature>
<feature type="compositionally biased region" description="Basic and acidic residues" evidence="1">
    <location>
        <begin position="411"/>
        <end position="422"/>
    </location>
</feature>
<sequence>MSSSDSDDGPVRRSNVAIHSSGSTSSNRSESRNETKNDSDKSRSGSPPSARSGGGSTRSSASPPPERRIKRNLIESDEEEEDAQNNQPAAHNVFGDDVSSDSERSEAEPPKRQADSDDEGNKSDASRKSDDSIQGIRMVPEEAEQEESQAPIIHQIEMSKAEVNFEDEEGPYFAKMPNFLSIETRPFDPENYDEDDDDDQLVDEEGRNRLKLRVENTIRWRYAESAGEGENVVPDEERKKESNSKIVKWSDGTMSLYLGNEIFEIQTLPLTNYTHLYVRQSAGLIGQAVFEKKLQFRPHSTESSTHRKITMSMADRSRKTAQVLVLDDMGQNPDEKRKEAIRREEEALRAQTRREAQQRRYRERSSRGLTAGYLEGREDSDDEFEARRRSYKRGANEAPLIGASESEDSDDGGKRLDAAKEQAEDDSDEEFRRKKQQQKKTIAVSDEESD</sequence>
<feature type="region of interest" description="Disordered" evidence="1">
    <location>
        <begin position="347"/>
        <end position="450"/>
    </location>
</feature>
<dbReference type="Proteomes" id="UP000218231">
    <property type="component" value="Unassembled WGS sequence"/>
</dbReference>
<dbReference type="AlphaFoldDB" id="A0A2A2KSV5"/>
<dbReference type="STRING" id="2018661.A0A2A2KSV5"/>
<dbReference type="GO" id="GO:0016593">
    <property type="term" value="C:Cdc73/Paf1 complex"/>
    <property type="evidence" value="ECO:0007669"/>
    <property type="project" value="InterPro"/>
</dbReference>
<feature type="region of interest" description="Disordered" evidence="1">
    <location>
        <begin position="1"/>
        <end position="151"/>
    </location>
</feature>
<dbReference type="GO" id="GO:1990269">
    <property type="term" value="F:RNA polymerase II C-terminal domain phosphoserine binding"/>
    <property type="evidence" value="ECO:0007669"/>
    <property type="project" value="TreeGrafter"/>
</dbReference>